<gene>
    <name evidence="3" type="ORF">EA473_10565</name>
</gene>
<organism evidence="3 4">
    <name type="scientific">Natrarchaeobius chitinivorans</name>
    <dbReference type="NCBI Taxonomy" id="1679083"/>
    <lineage>
        <taxon>Archaea</taxon>
        <taxon>Methanobacteriati</taxon>
        <taxon>Methanobacteriota</taxon>
        <taxon>Stenosarchaea group</taxon>
        <taxon>Halobacteria</taxon>
        <taxon>Halobacteriales</taxon>
        <taxon>Natrialbaceae</taxon>
        <taxon>Natrarchaeobius</taxon>
    </lineage>
</organism>
<keyword evidence="4" id="KW-1185">Reference proteome</keyword>
<dbReference type="AlphaFoldDB" id="A0A3N6MH62"/>
<sequence>MTYSGPYEASGDRLETWTSGKSSDPDEWVLRIGGTVDTSVRVDQDDLVSYPLKSATEDFACAEGWVAEGLSWRGIRVETLLERAGPTDGSEYALVRAMDGEYACSFPLERLADAVLALELDGEPLPVEHGGPARLVPLEDDRDYWESIKWVSEILIGETPFADDDTAKELVLLRIED</sequence>
<dbReference type="OrthoDB" id="24039at2157"/>
<evidence type="ECO:0000313" key="3">
    <source>
        <dbReference type="EMBL" id="RQG94931.1"/>
    </source>
</evidence>
<evidence type="ECO:0000256" key="1">
    <source>
        <dbReference type="SAM" id="MobiDB-lite"/>
    </source>
</evidence>
<dbReference type="Gene3D" id="3.90.420.10">
    <property type="entry name" value="Oxidoreductase, molybdopterin-binding domain"/>
    <property type="match status" value="1"/>
</dbReference>
<dbReference type="InterPro" id="IPR036374">
    <property type="entry name" value="OxRdtase_Mopterin-bd_sf"/>
</dbReference>
<evidence type="ECO:0000259" key="2">
    <source>
        <dbReference type="Pfam" id="PF00174"/>
    </source>
</evidence>
<dbReference type="Pfam" id="PF00174">
    <property type="entry name" value="Oxidored_molyb"/>
    <property type="match status" value="1"/>
</dbReference>
<accession>A0A3N6MH62</accession>
<dbReference type="RefSeq" id="WP_124195587.1">
    <property type="nucleotide sequence ID" value="NZ_REGA01000007.1"/>
</dbReference>
<feature type="domain" description="Oxidoreductase molybdopterin-binding" evidence="2">
    <location>
        <begin position="23"/>
        <end position="160"/>
    </location>
</feature>
<name>A0A3N6MH62_NATCH</name>
<dbReference type="PANTHER" id="PTHR43032">
    <property type="entry name" value="PROTEIN-METHIONINE-SULFOXIDE REDUCTASE"/>
    <property type="match status" value="1"/>
</dbReference>
<evidence type="ECO:0000313" key="4">
    <source>
        <dbReference type="Proteomes" id="UP000282323"/>
    </source>
</evidence>
<dbReference type="EMBL" id="REGA01000007">
    <property type="protein sequence ID" value="RQG94931.1"/>
    <property type="molecule type" value="Genomic_DNA"/>
</dbReference>
<dbReference type="PANTHER" id="PTHR43032:SF4">
    <property type="entry name" value="OXIDOREDUCTASE MOLYBDOPTERIN-BINDING DOMAIN-CONTAINING PROTEIN"/>
    <property type="match status" value="1"/>
</dbReference>
<feature type="region of interest" description="Disordered" evidence="1">
    <location>
        <begin position="1"/>
        <end position="23"/>
    </location>
</feature>
<dbReference type="Proteomes" id="UP000282323">
    <property type="component" value="Unassembled WGS sequence"/>
</dbReference>
<reference evidence="3 4" key="1">
    <citation type="submission" date="2018-10" db="EMBL/GenBank/DDBJ databases">
        <title>Natrarchaeobius chitinivorans gen. nov., sp. nov., and Natrarchaeobius haloalkaliphilus sp. nov., alkaliphilic, chitin-utilizing haloarchaea from hypersaline alkaline lakes.</title>
        <authorList>
            <person name="Sorokin D.Y."/>
            <person name="Elcheninov A.G."/>
            <person name="Kostrikina N.A."/>
            <person name="Bale N.J."/>
            <person name="Sinninghe Damste J.S."/>
            <person name="Khijniak T.V."/>
            <person name="Kublanov I.V."/>
            <person name="Toshchakov S.V."/>
        </authorList>
    </citation>
    <scope>NUCLEOTIDE SEQUENCE [LARGE SCALE GENOMIC DNA]</scope>
    <source>
        <strain evidence="3 4">AArcht4T</strain>
    </source>
</reference>
<proteinExistence type="predicted"/>
<dbReference type="SUPFAM" id="SSF56524">
    <property type="entry name" value="Oxidoreductase molybdopterin-binding domain"/>
    <property type="match status" value="1"/>
</dbReference>
<dbReference type="CDD" id="cd00321">
    <property type="entry name" value="SO_family_Moco"/>
    <property type="match status" value="1"/>
</dbReference>
<dbReference type="InterPro" id="IPR000572">
    <property type="entry name" value="OxRdtase_Mopterin-bd_dom"/>
</dbReference>
<protein>
    <submittedName>
        <fullName evidence="3">Molybdopterin-binding oxidoreductase</fullName>
    </submittedName>
</protein>
<comment type="caution">
    <text evidence="3">The sequence shown here is derived from an EMBL/GenBank/DDBJ whole genome shotgun (WGS) entry which is preliminary data.</text>
</comment>